<dbReference type="Proteomes" id="UP000050360">
    <property type="component" value="Unassembled WGS sequence"/>
</dbReference>
<accession>A0A0P8E0R3</accession>
<proteinExistence type="predicted"/>
<dbReference type="AlphaFoldDB" id="A0A0P8E0R3"/>
<evidence type="ECO:0000313" key="1">
    <source>
        <dbReference type="EMBL" id="KPQ43775.1"/>
    </source>
</evidence>
<organism evidence="1 2">
    <name type="scientific">Candidatus Methanoperedens nitratireducens</name>
    <dbReference type="NCBI Taxonomy" id="1392998"/>
    <lineage>
        <taxon>Archaea</taxon>
        <taxon>Methanobacteriati</taxon>
        <taxon>Methanobacteriota</taxon>
        <taxon>Stenosarchaea group</taxon>
        <taxon>Methanomicrobia</taxon>
        <taxon>Methanosarcinales</taxon>
        <taxon>ANME-2 cluster</taxon>
        <taxon>Candidatus Methanoperedentaceae</taxon>
        <taxon>Candidatus Methanoperedens</taxon>
    </lineage>
</organism>
<protein>
    <submittedName>
        <fullName evidence="1">Uncharacterized protein</fullName>
    </submittedName>
</protein>
<gene>
    <name evidence="1" type="ORF">MPEBLZ_01649</name>
</gene>
<sequence length="64" mass="7361">MNKIFPAVVKNMDENEILEFGQNRISAITKNIGNARMQISWENSTIILTIEADSQEELSKLFLY</sequence>
<evidence type="ECO:0000313" key="2">
    <source>
        <dbReference type="Proteomes" id="UP000050360"/>
    </source>
</evidence>
<reference evidence="1 2" key="1">
    <citation type="submission" date="2015-09" db="EMBL/GenBank/DDBJ databases">
        <title>A metagenomics-based metabolic model of nitrate-dependent anaerobic oxidation of methane by Methanoperedens-like archaea.</title>
        <authorList>
            <person name="Arshad A."/>
            <person name="Speth D.R."/>
            <person name="De Graaf R.M."/>
            <person name="Op Den Camp H.J."/>
            <person name="Jetten M.S."/>
            <person name="Welte C.U."/>
        </authorList>
    </citation>
    <scope>NUCLEOTIDE SEQUENCE [LARGE SCALE GENOMIC DNA]</scope>
</reference>
<name>A0A0P8E0R3_9EURY</name>
<comment type="caution">
    <text evidence="1">The sequence shown here is derived from an EMBL/GenBank/DDBJ whole genome shotgun (WGS) entry which is preliminary data.</text>
</comment>
<dbReference type="EMBL" id="LKCM01000128">
    <property type="protein sequence ID" value="KPQ43775.1"/>
    <property type="molecule type" value="Genomic_DNA"/>
</dbReference>